<protein>
    <submittedName>
        <fullName evidence="4">Kinase-like protein</fullName>
    </submittedName>
</protein>
<sequence length="291" mass="33484">MVVNAVALGCQLMGKRGLYTVTKQLQESVWLAIAQNKETVIVKSVRNFRLQIEKDILLHFQDRSPYLRTLLDKIEDPPGPPALILKYLDDDLLNASNTKRLTRFEVKYVARRVLEALAVLHTEGYVHTDVKPSNVLVNYQQGEVRFSDVQVADFGSTVHINSPYAQKGDPIGTPIFRSPEAHMMYGEGFHIFKPDVPADDDEYEFKILMKHHRCFGPFPASYEEIADQDRIAALIWIMQNSPPETLRPFHLTSAREICQEDKEFILKIMKLDPRDRPTARELLENSWFCQL</sequence>
<keyword evidence="4" id="KW-0418">Kinase</keyword>
<dbReference type="InterPro" id="IPR050629">
    <property type="entry name" value="STE20/SPS1-PAK"/>
</dbReference>
<dbReference type="SUPFAM" id="SSF56112">
    <property type="entry name" value="Protein kinase-like (PK-like)"/>
    <property type="match status" value="1"/>
</dbReference>
<evidence type="ECO:0000313" key="5">
    <source>
        <dbReference type="Proteomes" id="UP000327118"/>
    </source>
</evidence>
<dbReference type="AlphaFoldDB" id="A0A5N6YTZ2"/>
<dbReference type="EMBL" id="ML739751">
    <property type="protein sequence ID" value="KAE8348116.1"/>
    <property type="molecule type" value="Genomic_DNA"/>
</dbReference>
<dbReference type="Gene3D" id="1.10.510.10">
    <property type="entry name" value="Transferase(Phosphotransferase) domain 1"/>
    <property type="match status" value="1"/>
</dbReference>
<organism evidence="4 5">
    <name type="scientific">Aspergillus coremiiformis</name>
    <dbReference type="NCBI Taxonomy" id="138285"/>
    <lineage>
        <taxon>Eukaryota</taxon>
        <taxon>Fungi</taxon>
        <taxon>Dikarya</taxon>
        <taxon>Ascomycota</taxon>
        <taxon>Pezizomycotina</taxon>
        <taxon>Eurotiomycetes</taxon>
        <taxon>Eurotiomycetidae</taxon>
        <taxon>Eurotiales</taxon>
        <taxon>Aspergillaceae</taxon>
        <taxon>Aspergillus</taxon>
        <taxon>Aspergillus subgen. Circumdati</taxon>
    </lineage>
</organism>
<accession>A0A5N6YTZ2</accession>
<dbReference type="InterPro" id="IPR008271">
    <property type="entry name" value="Ser/Thr_kinase_AS"/>
</dbReference>
<dbReference type="InterPro" id="IPR011009">
    <property type="entry name" value="Kinase-like_dom_sf"/>
</dbReference>
<dbReference type="Pfam" id="PF00069">
    <property type="entry name" value="Pkinase"/>
    <property type="match status" value="1"/>
</dbReference>
<gene>
    <name evidence="4" type="ORF">BDV28DRAFT_161631</name>
</gene>
<proteinExistence type="predicted"/>
<dbReference type="Proteomes" id="UP000327118">
    <property type="component" value="Unassembled WGS sequence"/>
</dbReference>
<evidence type="ECO:0000256" key="1">
    <source>
        <dbReference type="ARBA" id="ARBA00022741"/>
    </source>
</evidence>
<dbReference type="PROSITE" id="PS00108">
    <property type="entry name" value="PROTEIN_KINASE_ST"/>
    <property type="match status" value="1"/>
</dbReference>
<dbReference type="InterPro" id="IPR000719">
    <property type="entry name" value="Prot_kinase_dom"/>
</dbReference>
<dbReference type="GO" id="GO:0005524">
    <property type="term" value="F:ATP binding"/>
    <property type="evidence" value="ECO:0007669"/>
    <property type="project" value="UniProtKB-KW"/>
</dbReference>
<dbReference type="GO" id="GO:0004674">
    <property type="term" value="F:protein serine/threonine kinase activity"/>
    <property type="evidence" value="ECO:0007669"/>
    <property type="project" value="TreeGrafter"/>
</dbReference>
<dbReference type="PROSITE" id="PS50011">
    <property type="entry name" value="PROTEIN_KINASE_DOM"/>
    <property type="match status" value="1"/>
</dbReference>
<reference evidence="5" key="1">
    <citation type="submission" date="2019-04" db="EMBL/GenBank/DDBJ databases">
        <title>Friends and foes A comparative genomics studyof 23 Aspergillus species from section Flavi.</title>
        <authorList>
            <consortium name="DOE Joint Genome Institute"/>
            <person name="Kjaerbolling I."/>
            <person name="Vesth T."/>
            <person name="Frisvad J.C."/>
            <person name="Nybo J.L."/>
            <person name="Theobald S."/>
            <person name="Kildgaard S."/>
            <person name="Isbrandt T."/>
            <person name="Kuo A."/>
            <person name="Sato A."/>
            <person name="Lyhne E.K."/>
            <person name="Kogle M.E."/>
            <person name="Wiebenga A."/>
            <person name="Kun R.S."/>
            <person name="Lubbers R.J."/>
            <person name="Makela M.R."/>
            <person name="Barry K."/>
            <person name="Chovatia M."/>
            <person name="Clum A."/>
            <person name="Daum C."/>
            <person name="Haridas S."/>
            <person name="He G."/>
            <person name="LaButti K."/>
            <person name="Lipzen A."/>
            <person name="Mondo S."/>
            <person name="Riley R."/>
            <person name="Salamov A."/>
            <person name="Simmons B.A."/>
            <person name="Magnuson J.K."/>
            <person name="Henrissat B."/>
            <person name="Mortensen U.H."/>
            <person name="Larsen T.O."/>
            <person name="Devries R.P."/>
            <person name="Grigoriev I.V."/>
            <person name="Machida M."/>
            <person name="Baker S.E."/>
            <person name="Andersen M.R."/>
        </authorList>
    </citation>
    <scope>NUCLEOTIDE SEQUENCE [LARGE SCALE GENOMIC DNA]</scope>
    <source>
        <strain evidence="5">CBS 553.77</strain>
    </source>
</reference>
<dbReference type="PANTHER" id="PTHR48012">
    <property type="entry name" value="STERILE20-LIKE KINASE, ISOFORM B-RELATED"/>
    <property type="match status" value="1"/>
</dbReference>
<dbReference type="SMART" id="SM00220">
    <property type="entry name" value="S_TKc"/>
    <property type="match status" value="1"/>
</dbReference>
<keyword evidence="2" id="KW-0067">ATP-binding</keyword>
<name>A0A5N6YTZ2_9EURO</name>
<keyword evidence="1" id="KW-0547">Nucleotide-binding</keyword>
<evidence type="ECO:0000259" key="3">
    <source>
        <dbReference type="PROSITE" id="PS50011"/>
    </source>
</evidence>
<dbReference type="GO" id="GO:0005737">
    <property type="term" value="C:cytoplasm"/>
    <property type="evidence" value="ECO:0007669"/>
    <property type="project" value="TreeGrafter"/>
</dbReference>
<keyword evidence="5" id="KW-1185">Reference proteome</keyword>
<evidence type="ECO:0000256" key="2">
    <source>
        <dbReference type="ARBA" id="ARBA00022840"/>
    </source>
</evidence>
<feature type="domain" description="Protein kinase" evidence="3">
    <location>
        <begin position="1"/>
        <end position="288"/>
    </location>
</feature>
<dbReference type="OrthoDB" id="5979581at2759"/>
<keyword evidence="4" id="KW-0808">Transferase</keyword>
<evidence type="ECO:0000313" key="4">
    <source>
        <dbReference type="EMBL" id="KAE8348116.1"/>
    </source>
</evidence>